<organism evidence="3 4">
    <name type="scientific">Fasciola gigantica</name>
    <name type="common">Giant liver fluke</name>
    <dbReference type="NCBI Taxonomy" id="46835"/>
    <lineage>
        <taxon>Eukaryota</taxon>
        <taxon>Metazoa</taxon>
        <taxon>Spiralia</taxon>
        <taxon>Lophotrochozoa</taxon>
        <taxon>Platyhelminthes</taxon>
        <taxon>Trematoda</taxon>
        <taxon>Digenea</taxon>
        <taxon>Plagiorchiida</taxon>
        <taxon>Echinostomata</taxon>
        <taxon>Echinostomatoidea</taxon>
        <taxon>Fasciolidae</taxon>
        <taxon>Fasciola</taxon>
    </lineage>
</organism>
<evidence type="ECO:0000256" key="1">
    <source>
        <dbReference type="SAM" id="MobiDB-lite"/>
    </source>
</evidence>
<accession>A0A504YG08</accession>
<reference evidence="3 4" key="1">
    <citation type="submission" date="2019-04" db="EMBL/GenBank/DDBJ databases">
        <title>Annotation for the trematode Fasciola gigantica.</title>
        <authorList>
            <person name="Choi Y.-J."/>
        </authorList>
    </citation>
    <scope>NUCLEOTIDE SEQUENCE [LARGE SCALE GENOMIC DNA]</scope>
    <source>
        <strain evidence="3">Uganda_cow_1</strain>
    </source>
</reference>
<sequence>MHQLYAAFGPIAFTKSGCFVYEKMQSKGTSDPVQNTSTHSHIQPHLENMNKQLVYNTCHLVPIYFHSQNIHICTMRFQFIPTLPYALASSGCVREMSRFRTAVFETAFGTAWGCEKNHATVAVHPYYTVAIQVPRLEMMGLSYRVDGYCEIPSLLLREKVELTCLMNKYGGYEWIVESTGLCAVPEFQNASFALMDRLKSAPTYCGIRMFLLYVQMAKCLQDGCVNGFADLLVARLVEECQYEASSWLPATRADFYKIIDILLSGPFWGDTPFGRVLESIQIALVYLARVLNEHFLSAKSNVVQRGQLWTFRRFRQIKPDDFYSCSPFISIKFEEVQPPVSILCNSRLSFIEELPVFGMYVVVAHIMVLPRFDSPYVVHVKFTVPPFHQPGHYLCGKYKFAYFGVMRGSISSCVVEEITVTHVICRCTVPGIYLLLQDRPPVGLRIGRIINRMNQPITAMLHTAVMALVVIGIIVNMYIRWSPKLFLAYSGAHKGSPRLKAFLDLIIHEHILVFSQVLLQLIAIQMTNERRCALIGALSHTMTMLLAIFHLLGSVALFAVGRIHQFYDLVVKITATAYVFGVISYTILNVVMPSEYRSVSCLPHNMLYSLTCPMLGLDSITAAILLIYWIRRPFRYLDEWFGLAITVSLDLFIWVSLLDAPPPSNYASKPVIRLLQMNLFESTFVAVYYTWIKPSIIRCIWTNYLVPTGIRNLYGAKDNTDKPNEPAVPETNVAPSKHLRMNKTPLFQFDSETEPLSSKSDFHRPLRTTQPARHIQIGKKHPTTIQLPPREKLRESYLRRKPVPSQAQRRLQ</sequence>
<feature type="region of interest" description="Disordered" evidence="1">
    <location>
        <begin position="752"/>
        <end position="771"/>
    </location>
</feature>
<evidence type="ECO:0000256" key="2">
    <source>
        <dbReference type="SAM" id="Phobius"/>
    </source>
</evidence>
<evidence type="ECO:0000313" key="3">
    <source>
        <dbReference type="EMBL" id="TPP59315.1"/>
    </source>
</evidence>
<feature type="transmembrane region" description="Helical" evidence="2">
    <location>
        <begin position="607"/>
        <end position="628"/>
    </location>
</feature>
<dbReference type="AlphaFoldDB" id="A0A504YG08"/>
<feature type="transmembrane region" description="Helical" evidence="2">
    <location>
        <begin position="459"/>
        <end position="481"/>
    </location>
</feature>
<feature type="transmembrane region" description="Helical" evidence="2">
    <location>
        <begin position="640"/>
        <end position="658"/>
    </location>
</feature>
<keyword evidence="2" id="KW-0472">Membrane</keyword>
<feature type="region of interest" description="Disordered" evidence="1">
    <location>
        <begin position="777"/>
        <end position="812"/>
    </location>
</feature>
<feature type="transmembrane region" description="Helical" evidence="2">
    <location>
        <begin position="502"/>
        <end position="523"/>
    </location>
</feature>
<feature type="transmembrane region" description="Helical" evidence="2">
    <location>
        <begin position="535"/>
        <end position="559"/>
    </location>
</feature>
<gene>
    <name evidence="3" type="ORF">FGIG_02687</name>
</gene>
<evidence type="ECO:0000313" key="4">
    <source>
        <dbReference type="Proteomes" id="UP000316759"/>
    </source>
</evidence>
<keyword evidence="2" id="KW-1133">Transmembrane helix</keyword>
<dbReference type="OrthoDB" id="6264593at2759"/>
<name>A0A504YG08_FASGI</name>
<feature type="transmembrane region" description="Helical" evidence="2">
    <location>
        <begin position="566"/>
        <end position="587"/>
    </location>
</feature>
<feature type="transmembrane region" description="Helical" evidence="2">
    <location>
        <begin position="670"/>
        <end position="691"/>
    </location>
</feature>
<dbReference type="Proteomes" id="UP000316759">
    <property type="component" value="Unassembled WGS sequence"/>
</dbReference>
<keyword evidence="4" id="KW-1185">Reference proteome</keyword>
<proteinExistence type="predicted"/>
<comment type="caution">
    <text evidence="3">The sequence shown here is derived from an EMBL/GenBank/DDBJ whole genome shotgun (WGS) entry which is preliminary data.</text>
</comment>
<dbReference type="EMBL" id="SUNJ01010876">
    <property type="protein sequence ID" value="TPP59315.1"/>
    <property type="molecule type" value="Genomic_DNA"/>
</dbReference>
<protein>
    <submittedName>
        <fullName evidence="3">Uncharacterized protein</fullName>
    </submittedName>
</protein>
<feature type="compositionally biased region" description="Basic and acidic residues" evidence="1">
    <location>
        <begin position="789"/>
        <end position="798"/>
    </location>
</feature>
<keyword evidence="2" id="KW-0812">Transmembrane</keyword>